<proteinExistence type="predicted"/>
<feature type="compositionally biased region" description="Polar residues" evidence="1">
    <location>
        <begin position="51"/>
        <end position="66"/>
    </location>
</feature>
<dbReference type="EMBL" id="HBGW01021810">
    <property type="protein sequence ID" value="CAD9534860.1"/>
    <property type="molecule type" value="Transcribed_RNA"/>
</dbReference>
<name>A0A7S2NE87_9DINO</name>
<organism evidence="2">
    <name type="scientific">Zooxanthella nutricula</name>
    <dbReference type="NCBI Taxonomy" id="1333877"/>
    <lineage>
        <taxon>Eukaryota</taxon>
        <taxon>Sar</taxon>
        <taxon>Alveolata</taxon>
        <taxon>Dinophyceae</taxon>
        <taxon>Peridiniales</taxon>
        <taxon>Peridiniales incertae sedis</taxon>
        <taxon>Zooxanthella</taxon>
    </lineage>
</organism>
<reference evidence="2" key="1">
    <citation type="submission" date="2021-01" db="EMBL/GenBank/DDBJ databases">
        <authorList>
            <person name="Corre E."/>
            <person name="Pelletier E."/>
            <person name="Niang G."/>
            <person name="Scheremetjew M."/>
            <person name="Finn R."/>
            <person name="Kale V."/>
            <person name="Holt S."/>
            <person name="Cochrane G."/>
            <person name="Meng A."/>
            <person name="Brown T."/>
            <person name="Cohen L."/>
        </authorList>
    </citation>
    <scope>NUCLEOTIDE SEQUENCE</scope>
    <source>
        <strain evidence="2">RCC3387</strain>
    </source>
</reference>
<feature type="region of interest" description="Disordered" evidence="1">
    <location>
        <begin position="1"/>
        <end position="93"/>
    </location>
</feature>
<gene>
    <name evidence="2" type="ORF">BRAN1462_LOCUS13795</name>
</gene>
<accession>A0A7S2NE87</accession>
<dbReference type="AlphaFoldDB" id="A0A7S2NE87"/>
<sequence length="206" mass="22254">MAEKVCGLREDSDQSNAAAPAAVAQLECPGQEREPREGCAVVGSVPAQARRLSNPSLQRSTPTPQARRSLYMSSGAERQAPPPPPAAAQDTNGSAVMVLRQPNRKRSLRVDPPAKSAVAARRVSGTALQKPEIADLWAALPVVARDVVLELPSSPHRPAGSRKTPTSHAVSRKLLCDQAEELTPTGCDFDIWDDRRLLEEEFERSH</sequence>
<protein>
    <submittedName>
        <fullName evidence="2">Uncharacterized protein</fullName>
    </submittedName>
</protein>
<evidence type="ECO:0000313" key="2">
    <source>
        <dbReference type="EMBL" id="CAD9534860.1"/>
    </source>
</evidence>
<feature type="compositionally biased region" description="Basic and acidic residues" evidence="1">
    <location>
        <begin position="1"/>
        <end position="12"/>
    </location>
</feature>
<evidence type="ECO:0000256" key="1">
    <source>
        <dbReference type="SAM" id="MobiDB-lite"/>
    </source>
</evidence>